<evidence type="ECO:0000313" key="4">
    <source>
        <dbReference type="Proteomes" id="UP000004367"/>
    </source>
</evidence>
<dbReference type="STRING" id="1089455.MOPEL_032_00250"/>
<dbReference type="Proteomes" id="UP000004367">
    <property type="component" value="Unassembled WGS sequence"/>
</dbReference>
<comment type="caution">
    <text evidence="3">The sequence shown here is derived from an EMBL/GenBank/DDBJ whole genome shotgun (WGS) entry which is preliminary data.</text>
</comment>
<dbReference type="Pfam" id="PF01882">
    <property type="entry name" value="DUF58"/>
    <property type="match status" value="1"/>
</dbReference>
<dbReference type="InterPro" id="IPR002881">
    <property type="entry name" value="DUF58"/>
</dbReference>
<feature type="compositionally biased region" description="Low complexity" evidence="1">
    <location>
        <begin position="309"/>
        <end position="320"/>
    </location>
</feature>
<dbReference type="RefSeq" id="WP_009481881.1">
    <property type="nucleotide sequence ID" value="NZ_BAFE01000030.1"/>
</dbReference>
<gene>
    <name evidence="3" type="ORF">MOPEL_032_00250</name>
</gene>
<feature type="domain" description="DUF58" evidence="2">
    <location>
        <begin position="201"/>
        <end position="242"/>
    </location>
</feature>
<dbReference type="AlphaFoldDB" id="H5UQH5"/>
<dbReference type="EMBL" id="BAFE01000030">
    <property type="protein sequence ID" value="GAB47983.1"/>
    <property type="molecule type" value="Genomic_DNA"/>
</dbReference>
<evidence type="ECO:0000313" key="3">
    <source>
        <dbReference type="EMBL" id="GAB47983.1"/>
    </source>
</evidence>
<feature type="compositionally biased region" description="Polar residues" evidence="1">
    <location>
        <begin position="376"/>
        <end position="387"/>
    </location>
</feature>
<evidence type="ECO:0000256" key="1">
    <source>
        <dbReference type="SAM" id="MobiDB-lite"/>
    </source>
</evidence>
<proteinExistence type="predicted"/>
<dbReference type="OrthoDB" id="9812729at2"/>
<name>H5UQH5_9MICO</name>
<keyword evidence="4" id="KW-1185">Reference proteome</keyword>
<dbReference type="eggNOG" id="COG1721">
    <property type="taxonomic scope" value="Bacteria"/>
</dbReference>
<evidence type="ECO:0000259" key="2">
    <source>
        <dbReference type="Pfam" id="PF01882"/>
    </source>
</evidence>
<reference evidence="3 4" key="1">
    <citation type="submission" date="2012-02" db="EMBL/GenBank/DDBJ databases">
        <title>Whole genome shotgun sequence of Mobilicoccus pelagius NBRC 104925.</title>
        <authorList>
            <person name="Yoshida Y."/>
            <person name="Hosoyama A."/>
            <person name="Tsuchikane K."/>
            <person name="Katsumata H."/>
            <person name="Yamazaki S."/>
            <person name="Fujita N."/>
        </authorList>
    </citation>
    <scope>NUCLEOTIDE SEQUENCE [LARGE SCALE GENOMIC DNA]</scope>
    <source>
        <strain evidence="3 4">NBRC 104925</strain>
    </source>
</reference>
<sequence length="527" mass="53387">MRPRLTGRGSALLGGGLALAVGGPLLGVPDLTRWGLFALGLVACAALSVTLCRPGVEVEVRPSPGTTSVGRSTTLALAVTAHRPTRTHPISVAIPPALTGGTPCSSVLVDDDLGPTETLDLTLRLRPTRRGLHRIPPATIDVVDPLCLARTASVVGTPTDVLVAPRLHDLDALPGAAVSTRPGSAVLSAAATPAGGVPASARPYSPGDDLRRIHWPMSAHRGELMVRQEEPEGRLHVTLVLDPWLADGRHPARFEWGIDLLASVVVACDEAGADVSLVVAGPGPTSVAAGPATPTARRSEGSVADIAAGTSAAGTSRAGALRPGPTAGDASSAEAEVGRVLGVGRDACLRALALAPTRPPGRGRRTAPPASPTPEGQETTGPEQSGSPRRARDVSARTVLDHAGWVLQVTGSHASDGICSSLDTLAPGTAATVVVVADSSVATAGSGGARGVTSRDGAAERGPGLRRRPTTAPPLEDGDEAATARVVAGLRAAGAHVVVVSERTPHAEAWRQALAPLEDARVGGWLR</sequence>
<feature type="region of interest" description="Disordered" evidence="1">
    <location>
        <begin position="309"/>
        <end position="333"/>
    </location>
</feature>
<accession>H5UQH5</accession>
<feature type="region of interest" description="Disordered" evidence="1">
    <location>
        <begin position="443"/>
        <end position="478"/>
    </location>
</feature>
<dbReference type="PANTHER" id="PTHR34351">
    <property type="entry name" value="SLR1927 PROTEIN-RELATED"/>
    <property type="match status" value="1"/>
</dbReference>
<organism evidence="3 4">
    <name type="scientific">Mobilicoccus pelagius NBRC 104925</name>
    <dbReference type="NCBI Taxonomy" id="1089455"/>
    <lineage>
        <taxon>Bacteria</taxon>
        <taxon>Bacillati</taxon>
        <taxon>Actinomycetota</taxon>
        <taxon>Actinomycetes</taxon>
        <taxon>Micrococcales</taxon>
        <taxon>Dermatophilaceae</taxon>
        <taxon>Mobilicoccus</taxon>
    </lineage>
</organism>
<protein>
    <recommendedName>
        <fullName evidence="2">DUF58 domain-containing protein</fullName>
    </recommendedName>
</protein>
<feature type="region of interest" description="Disordered" evidence="1">
    <location>
        <begin position="353"/>
        <end position="395"/>
    </location>
</feature>
<dbReference type="PANTHER" id="PTHR34351:SF1">
    <property type="entry name" value="SLR1927 PROTEIN"/>
    <property type="match status" value="1"/>
</dbReference>